<dbReference type="EMBL" id="LSBI01000004">
    <property type="protein sequence ID" value="OAQ91284.1"/>
    <property type="molecule type" value="Genomic_DNA"/>
</dbReference>
<organism evidence="1 2">
    <name type="scientific">Purpureocillium lilacinum</name>
    <name type="common">Paecilomyces lilacinus</name>
    <dbReference type="NCBI Taxonomy" id="33203"/>
    <lineage>
        <taxon>Eukaryota</taxon>
        <taxon>Fungi</taxon>
        <taxon>Dikarya</taxon>
        <taxon>Ascomycota</taxon>
        <taxon>Pezizomycotina</taxon>
        <taxon>Sordariomycetes</taxon>
        <taxon>Hypocreomycetidae</taxon>
        <taxon>Hypocreales</taxon>
        <taxon>Ophiocordycipitaceae</taxon>
        <taxon>Purpureocillium</taxon>
    </lineage>
</organism>
<protein>
    <submittedName>
        <fullName evidence="1">Uncharacterized protein</fullName>
    </submittedName>
</protein>
<sequence length="96" mass="10255">MQGSAGADAWPTDNDGHLLLYTILQRPAGFARSFHRDRGTCAQGTSYAGDICHGQLSLMPKVSTRSHAKMNPQDAGTPSKLWLPGRLSSVFVRGGA</sequence>
<comment type="caution">
    <text evidence="1">The sequence shown here is derived from an EMBL/GenBank/DDBJ whole genome shotgun (WGS) entry which is preliminary data.</text>
</comment>
<accession>A0A179HMQ3</accession>
<dbReference type="Proteomes" id="UP000078340">
    <property type="component" value="Unassembled WGS sequence"/>
</dbReference>
<proteinExistence type="predicted"/>
<gene>
    <name evidence="1" type="ORF">VFPFJ_05443</name>
</gene>
<name>A0A179HMQ3_PURLI</name>
<reference evidence="1 2" key="1">
    <citation type="submission" date="2016-02" db="EMBL/GenBank/DDBJ databases">
        <title>Biosynthesis of antibiotic leucinostatins and their inhibition on Phytophthora in bio-control Purpureocillium lilacinum.</title>
        <authorList>
            <person name="Wang G."/>
            <person name="Liu Z."/>
            <person name="Lin R."/>
            <person name="Li E."/>
            <person name="Mao Z."/>
            <person name="Ling J."/>
            <person name="Yin W."/>
            <person name="Xie B."/>
        </authorList>
    </citation>
    <scope>NUCLEOTIDE SEQUENCE [LARGE SCALE GENOMIC DNA]</scope>
    <source>
        <strain evidence="1">PLFJ-1</strain>
    </source>
</reference>
<evidence type="ECO:0000313" key="1">
    <source>
        <dbReference type="EMBL" id="OAQ91284.1"/>
    </source>
</evidence>
<evidence type="ECO:0000313" key="2">
    <source>
        <dbReference type="Proteomes" id="UP000078340"/>
    </source>
</evidence>
<dbReference type="AlphaFoldDB" id="A0A179HMQ3"/>